<gene>
    <name evidence="3" type="ORF">CLODIP_2_CD05101</name>
</gene>
<evidence type="ECO:0000313" key="4">
    <source>
        <dbReference type="Proteomes" id="UP000494165"/>
    </source>
</evidence>
<dbReference type="PANTHER" id="PTHR45774:SF3">
    <property type="entry name" value="BTB (POZ) DOMAIN-CONTAINING 2B-RELATED"/>
    <property type="match status" value="1"/>
</dbReference>
<feature type="compositionally biased region" description="Low complexity" evidence="1">
    <location>
        <begin position="294"/>
        <end position="311"/>
    </location>
</feature>
<dbReference type="PROSITE" id="PS50097">
    <property type="entry name" value="BTB"/>
    <property type="match status" value="1"/>
</dbReference>
<feature type="compositionally biased region" description="Polar residues" evidence="1">
    <location>
        <begin position="326"/>
        <end position="339"/>
    </location>
</feature>
<dbReference type="EMBL" id="CADEPI010000131">
    <property type="protein sequence ID" value="CAB3376701.1"/>
    <property type="molecule type" value="Genomic_DNA"/>
</dbReference>
<dbReference type="Gene3D" id="3.30.710.10">
    <property type="entry name" value="Potassium Channel Kv1.1, Chain A"/>
    <property type="match status" value="1"/>
</dbReference>
<evidence type="ECO:0000313" key="3">
    <source>
        <dbReference type="EMBL" id="CAB3376701.1"/>
    </source>
</evidence>
<dbReference type="Pfam" id="PF07707">
    <property type="entry name" value="BACK"/>
    <property type="match status" value="1"/>
</dbReference>
<protein>
    <recommendedName>
        <fullName evidence="2">BTB domain-containing protein</fullName>
    </recommendedName>
</protein>
<dbReference type="Pfam" id="PF00651">
    <property type="entry name" value="BTB"/>
    <property type="match status" value="1"/>
</dbReference>
<comment type="caution">
    <text evidence="3">The sequence shown here is derived from an EMBL/GenBank/DDBJ whole genome shotgun (WGS) entry which is preliminary data.</text>
</comment>
<proteinExistence type="predicted"/>
<dbReference type="InterPro" id="IPR011333">
    <property type="entry name" value="SKP1/BTB/POZ_sf"/>
</dbReference>
<evidence type="ECO:0000259" key="2">
    <source>
        <dbReference type="PROSITE" id="PS50097"/>
    </source>
</evidence>
<evidence type="ECO:0000256" key="1">
    <source>
        <dbReference type="SAM" id="MobiDB-lite"/>
    </source>
</evidence>
<name>A0A8S1DA67_9INSE</name>
<accession>A0A8S1DA67</accession>
<dbReference type="AlphaFoldDB" id="A0A8S1DA67"/>
<dbReference type="SUPFAM" id="SSF54695">
    <property type="entry name" value="POZ domain"/>
    <property type="match status" value="1"/>
</dbReference>
<sequence>MSSVEEIEIDCNWRSGKTLMEQLWFMYEKQLGVDLKIAVVSDYKQIKTFQCHKMIIRRLTAVFDPTLNESGDVFLSLDIGNLDPDIFAVILTYAYTDKLNFENMDMKDVIAVHKVASLYQMDVVRQHCNKMFLVKMNKNNVWDLLTFMDEQSDVDLERCLNSFLSMSVTGCLDSPNFLDCDLKVLEFIVGQEELPVAEVNLVESVIRWAKHKEPELTPEKSKELLGPCLGKLRFLCLTPAEFSEVVAPSGLLPQDDCLSILVNLISGNKAMPLPDHICKLDTPRIKLQDEPIEPDLLTPSSSSSEEQLESPTFPPKVEPSAAPVESNPTSEVEKASSTSEETDCLLVRRPANSKFQLTMFSLKAPGEIGVTIEVSKSAIFTGVRITSQVTPTGCEPGTYLEDMYESESSSLLLVLPYRTHYSLVAFLDSGAQPIVAREVVTFVSFSSRNSVLPVIVSYLY</sequence>
<dbReference type="OrthoDB" id="45365at2759"/>
<feature type="domain" description="BTB" evidence="2">
    <location>
        <begin position="33"/>
        <end position="103"/>
    </location>
</feature>
<feature type="region of interest" description="Disordered" evidence="1">
    <location>
        <begin position="293"/>
        <end position="342"/>
    </location>
</feature>
<dbReference type="PANTHER" id="PTHR45774">
    <property type="entry name" value="BTB/POZ DOMAIN-CONTAINING"/>
    <property type="match status" value="1"/>
</dbReference>
<organism evidence="3 4">
    <name type="scientific">Cloeon dipterum</name>
    <dbReference type="NCBI Taxonomy" id="197152"/>
    <lineage>
        <taxon>Eukaryota</taxon>
        <taxon>Metazoa</taxon>
        <taxon>Ecdysozoa</taxon>
        <taxon>Arthropoda</taxon>
        <taxon>Hexapoda</taxon>
        <taxon>Insecta</taxon>
        <taxon>Pterygota</taxon>
        <taxon>Palaeoptera</taxon>
        <taxon>Ephemeroptera</taxon>
        <taxon>Pisciforma</taxon>
        <taxon>Baetidae</taxon>
        <taxon>Cloeon</taxon>
    </lineage>
</organism>
<dbReference type="InterPro" id="IPR011705">
    <property type="entry name" value="BACK"/>
</dbReference>
<keyword evidence="4" id="KW-1185">Reference proteome</keyword>
<dbReference type="Proteomes" id="UP000494165">
    <property type="component" value="Unassembled WGS sequence"/>
</dbReference>
<reference evidence="3 4" key="1">
    <citation type="submission" date="2020-04" db="EMBL/GenBank/DDBJ databases">
        <authorList>
            <person name="Alioto T."/>
            <person name="Alioto T."/>
            <person name="Gomez Garrido J."/>
        </authorList>
    </citation>
    <scope>NUCLEOTIDE SEQUENCE [LARGE SCALE GENOMIC DNA]</scope>
</reference>
<dbReference type="InterPro" id="IPR000210">
    <property type="entry name" value="BTB/POZ_dom"/>
</dbReference>
<dbReference type="Gene3D" id="1.25.40.420">
    <property type="match status" value="1"/>
</dbReference>